<evidence type="ECO:0000256" key="2">
    <source>
        <dbReference type="ARBA" id="ARBA00022692"/>
    </source>
</evidence>
<feature type="transmembrane region" description="Helical" evidence="6">
    <location>
        <begin position="261"/>
        <end position="282"/>
    </location>
</feature>
<gene>
    <name evidence="8" type="ORF">E0Z10_g9214</name>
</gene>
<evidence type="ECO:0000256" key="4">
    <source>
        <dbReference type="ARBA" id="ARBA00023136"/>
    </source>
</evidence>
<dbReference type="InterPro" id="IPR049326">
    <property type="entry name" value="Rhodopsin_dom_fungi"/>
</dbReference>
<feature type="transmembrane region" description="Helical" evidence="6">
    <location>
        <begin position="104"/>
        <end position="124"/>
    </location>
</feature>
<feature type="transmembrane region" description="Helical" evidence="6">
    <location>
        <begin position="35"/>
        <end position="57"/>
    </location>
</feature>
<comment type="caution">
    <text evidence="8">The sequence shown here is derived from an EMBL/GenBank/DDBJ whole genome shotgun (WGS) entry which is preliminary data.</text>
</comment>
<proteinExistence type="inferred from homology"/>
<keyword evidence="3 6" id="KW-1133">Transmembrane helix</keyword>
<evidence type="ECO:0000256" key="3">
    <source>
        <dbReference type="ARBA" id="ARBA00022989"/>
    </source>
</evidence>
<feature type="transmembrane region" description="Helical" evidence="6">
    <location>
        <begin position="225"/>
        <end position="249"/>
    </location>
</feature>
<dbReference type="InterPro" id="IPR052337">
    <property type="entry name" value="SAT4-like"/>
</dbReference>
<sequence>MDANNDIPPDIVGDISVLPLIEVGEELVHDNFGPSVGACVWALATLAAGWLALRLYLKFRKHWGFWWDDHFLTIICIVLSNISTSVAISYGWGQQPYDIDPDAIPHILLSLLVSGSFSILAAVISKTSFALTLLRISSGWIKYTVWFAIVTVNIAMGLSLISNWLQCTPVEKNFDFSIPGSCWPKSILIGYNTFSLAYAGFIDILFALLPWKIIGNMDMSRKERFGAICAMSLGLFAGTIALVKIHALIGTFEADLDSSVQLTVLSIAESAVTIMAASIPILRALTRNKAGPRGAKLFTLNATEHLTLQRLSTSHVDAVSGENNKNGDTSKGSFKVVRKNSSARAPVLSKIIETDELSPGLFWGSRSAERSFV</sequence>
<keyword evidence="9" id="KW-1185">Reference proteome</keyword>
<evidence type="ECO:0000259" key="7">
    <source>
        <dbReference type="Pfam" id="PF20684"/>
    </source>
</evidence>
<organism evidence="8 9">
    <name type="scientific">Xylaria hypoxylon</name>
    <dbReference type="NCBI Taxonomy" id="37992"/>
    <lineage>
        <taxon>Eukaryota</taxon>
        <taxon>Fungi</taxon>
        <taxon>Dikarya</taxon>
        <taxon>Ascomycota</taxon>
        <taxon>Pezizomycotina</taxon>
        <taxon>Sordariomycetes</taxon>
        <taxon>Xylariomycetidae</taxon>
        <taxon>Xylariales</taxon>
        <taxon>Xylariaceae</taxon>
        <taxon>Xylaria</taxon>
    </lineage>
</organism>
<evidence type="ECO:0000313" key="9">
    <source>
        <dbReference type="Proteomes" id="UP000297716"/>
    </source>
</evidence>
<dbReference type="AlphaFoldDB" id="A0A4Z0Y677"/>
<feature type="transmembrane region" description="Helical" evidence="6">
    <location>
        <begin position="186"/>
        <end position="213"/>
    </location>
</feature>
<feature type="transmembrane region" description="Helical" evidence="6">
    <location>
        <begin position="145"/>
        <end position="166"/>
    </location>
</feature>
<dbReference type="PANTHER" id="PTHR33048">
    <property type="entry name" value="PTH11-LIKE INTEGRAL MEMBRANE PROTEIN (AFU_ORTHOLOGUE AFUA_5G11245)"/>
    <property type="match status" value="1"/>
</dbReference>
<evidence type="ECO:0000256" key="6">
    <source>
        <dbReference type="SAM" id="Phobius"/>
    </source>
</evidence>
<comment type="similarity">
    <text evidence="5">Belongs to the SAT4 family.</text>
</comment>
<keyword evidence="2 6" id="KW-0812">Transmembrane</keyword>
<dbReference type="OrthoDB" id="5417887at2759"/>
<feature type="transmembrane region" description="Helical" evidence="6">
    <location>
        <begin position="69"/>
        <end position="92"/>
    </location>
</feature>
<dbReference type="PANTHER" id="PTHR33048:SF42">
    <property type="entry name" value="INTEGRAL MEMBRANE PROTEIN"/>
    <property type="match status" value="1"/>
</dbReference>
<evidence type="ECO:0000256" key="5">
    <source>
        <dbReference type="ARBA" id="ARBA00038359"/>
    </source>
</evidence>
<dbReference type="GO" id="GO:0016020">
    <property type="term" value="C:membrane"/>
    <property type="evidence" value="ECO:0007669"/>
    <property type="project" value="UniProtKB-SubCell"/>
</dbReference>
<comment type="subcellular location">
    <subcellularLocation>
        <location evidence="1">Membrane</location>
        <topology evidence="1">Multi-pass membrane protein</topology>
    </subcellularLocation>
</comment>
<feature type="domain" description="Rhodopsin" evidence="7">
    <location>
        <begin position="53"/>
        <end position="287"/>
    </location>
</feature>
<dbReference type="EMBL" id="SKBN01000278">
    <property type="protein sequence ID" value="TGJ79559.1"/>
    <property type="molecule type" value="Genomic_DNA"/>
</dbReference>
<dbReference type="STRING" id="37992.A0A4Z0Y677"/>
<evidence type="ECO:0000313" key="8">
    <source>
        <dbReference type="EMBL" id="TGJ79559.1"/>
    </source>
</evidence>
<reference evidence="8 9" key="1">
    <citation type="submission" date="2019-03" db="EMBL/GenBank/DDBJ databases">
        <title>Draft genome sequence of Xylaria hypoxylon DSM 108379, a ubiquitous saprotrophic-parasitic fungi on hardwood.</title>
        <authorList>
            <person name="Buettner E."/>
            <person name="Leonhardt S."/>
            <person name="Gebauer A.M."/>
            <person name="Liers C."/>
            <person name="Hofrichter M."/>
            <person name="Kellner H."/>
        </authorList>
    </citation>
    <scope>NUCLEOTIDE SEQUENCE [LARGE SCALE GENOMIC DNA]</scope>
    <source>
        <strain evidence="8 9">DSM 108379</strain>
    </source>
</reference>
<accession>A0A4Z0Y677</accession>
<dbReference type="Proteomes" id="UP000297716">
    <property type="component" value="Unassembled WGS sequence"/>
</dbReference>
<protein>
    <recommendedName>
        <fullName evidence="7">Rhodopsin domain-containing protein</fullName>
    </recommendedName>
</protein>
<name>A0A4Z0Y677_9PEZI</name>
<dbReference type="Pfam" id="PF20684">
    <property type="entry name" value="Fung_rhodopsin"/>
    <property type="match status" value="1"/>
</dbReference>
<evidence type="ECO:0000256" key="1">
    <source>
        <dbReference type="ARBA" id="ARBA00004141"/>
    </source>
</evidence>
<keyword evidence="4 6" id="KW-0472">Membrane</keyword>